<feature type="region of interest" description="Disordered" evidence="1">
    <location>
        <begin position="1"/>
        <end position="23"/>
    </location>
</feature>
<reference evidence="2 3" key="1">
    <citation type="submission" date="2022-09" db="EMBL/GenBank/DDBJ databases">
        <authorList>
            <person name="Palmer J.M."/>
        </authorList>
    </citation>
    <scope>NUCLEOTIDE SEQUENCE [LARGE SCALE GENOMIC DNA]</scope>
    <source>
        <strain evidence="2 3">DSM 7382</strain>
    </source>
</reference>
<dbReference type="AlphaFoldDB" id="A0AAW0FAF3"/>
<evidence type="ECO:0000256" key="1">
    <source>
        <dbReference type="SAM" id="MobiDB-lite"/>
    </source>
</evidence>
<name>A0AAW0FAF3_9APHY</name>
<accession>A0AAW0FAF3</accession>
<sequence length="81" mass="9122">MPSQQGPINQDPESHTHKLDPDIPSTTTLYSIVYPGLLDDTPPKHAAVNISNWRRVSRTVDWISAYDSRISEFYPARVISA</sequence>
<protein>
    <submittedName>
        <fullName evidence="2">Uncharacterized protein</fullName>
    </submittedName>
</protein>
<evidence type="ECO:0000313" key="2">
    <source>
        <dbReference type="EMBL" id="KAK7677473.1"/>
    </source>
</evidence>
<feature type="compositionally biased region" description="Basic and acidic residues" evidence="1">
    <location>
        <begin position="12"/>
        <end position="21"/>
    </location>
</feature>
<gene>
    <name evidence="2" type="ORF">QCA50_019586</name>
</gene>
<dbReference type="Proteomes" id="UP001385951">
    <property type="component" value="Unassembled WGS sequence"/>
</dbReference>
<comment type="caution">
    <text evidence="2">The sequence shown here is derived from an EMBL/GenBank/DDBJ whole genome shotgun (WGS) entry which is preliminary data.</text>
</comment>
<proteinExistence type="predicted"/>
<evidence type="ECO:0000313" key="3">
    <source>
        <dbReference type="Proteomes" id="UP001385951"/>
    </source>
</evidence>
<organism evidence="2 3">
    <name type="scientific">Cerrena zonata</name>
    <dbReference type="NCBI Taxonomy" id="2478898"/>
    <lineage>
        <taxon>Eukaryota</taxon>
        <taxon>Fungi</taxon>
        <taxon>Dikarya</taxon>
        <taxon>Basidiomycota</taxon>
        <taxon>Agaricomycotina</taxon>
        <taxon>Agaricomycetes</taxon>
        <taxon>Polyporales</taxon>
        <taxon>Cerrenaceae</taxon>
        <taxon>Cerrena</taxon>
    </lineage>
</organism>
<keyword evidence="3" id="KW-1185">Reference proteome</keyword>
<dbReference type="EMBL" id="JASBNA010000088">
    <property type="protein sequence ID" value="KAK7677473.1"/>
    <property type="molecule type" value="Genomic_DNA"/>
</dbReference>